<keyword evidence="2" id="KW-1185">Reference proteome</keyword>
<name>A0A6D2KQZ4_9BRAS</name>
<accession>A0A6D2KQZ4</accession>
<evidence type="ECO:0000313" key="2">
    <source>
        <dbReference type="Proteomes" id="UP000467841"/>
    </source>
</evidence>
<sequence length="106" mass="12506">MSWNVLPERSPNRLKASQCFMTEYRGDIYLVYTHGLEEKQTFLKLDLANRRWTEKIRLGLTFYLGVQSAVTSTTNRDLVETPRLNFWTECNVWIKPPMNVSDLFKS</sequence>
<dbReference type="AlphaFoldDB" id="A0A6D2KQZ4"/>
<evidence type="ECO:0000313" key="1">
    <source>
        <dbReference type="EMBL" id="CAA7055548.1"/>
    </source>
</evidence>
<gene>
    <name evidence="1" type="ORF">MERR_LOCUS42784</name>
</gene>
<dbReference type="Proteomes" id="UP000467841">
    <property type="component" value="Unassembled WGS sequence"/>
</dbReference>
<protein>
    <submittedName>
        <fullName evidence="1">Uncharacterized protein</fullName>
    </submittedName>
</protein>
<reference evidence="1" key="1">
    <citation type="submission" date="2020-01" db="EMBL/GenBank/DDBJ databases">
        <authorList>
            <person name="Mishra B."/>
        </authorList>
    </citation>
    <scope>NUCLEOTIDE SEQUENCE [LARGE SCALE GENOMIC DNA]</scope>
</reference>
<dbReference type="EMBL" id="CACVBM020001607">
    <property type="protein sequence ID" value="CAA7055548.1"/>
    <property type="molecule type" value="Genomic_DNA"/>
</dbReference>
<comment type="caution">
    <text evidence="1">The sequence shown here is derived from an EMBL/GenBank/DDBJ whole genome shotgun (WGS) entry which is preliminary data.</text>
</comment>
<organism evidence="1 2">
    <name type="scientific">Microthlaspi erraticum</name>
    <dbReference type="NCBI Taxonomy" id="1685480"/>
    <lineage>
        <taxon>Eukaryota</taxon>
        <taxon>Viridiplantae</taxon>
        <taxon>Streptophyta</taxon>
        <taxon>Embryophyta</taxon>
        <taxon>Tracheophyta</taxon>
        <taxon>Spermatophyta</taxon>
        <taxon>Magnoliopsida</taxon>
        <taxon>eudicotyledons</taxon>
        <taxon>Gunneridae</taxon>
        <taxon>Pentapetalae</taxon>
        <taxon>rosids</taxon>
        <taxon>malvids</taxon>
        <taxon>Brassicales</taxon>
        <taxon>Brassicaceae</taxon>
        <taxon>Coluteocarpeae</taxon>
        <taxon>Microthlaspi</taxon>
    </lineage>
</organism>
<proteinExistence type="predicted"/>